<dbReference type="Pfam" id="PF00454">
    <property type="entry name" value="PI3_PI4_kinase"/>
    <property type="match status" value="1"/>
</dbReference>
<keyword evidence="6 10" id="KW-0418">Kinase</keyword>
<dbReference type="Gene3D" id="1.10.1070.11">
    <property type="entry name" value="Phosphatidylinositol 3-/4-kinase, catalytic domain"/>
    <property type="match status" value="1"/>
</dbReference>
<name>A0AAD5X8S6_9FUNG</name>
<dbReference type="PROSITE" id="PS51545">
    <property type="entry name" value="PIK_HELICAL"/>
    <property type="match status" value="1"/>
</dbReference>
<dbReference type="InterPro" id="IPR016024">
    <property type="entry name" value="ARM-type_fold"/>
</dbReference>
<dbReference type="InterPro" id="IPR018936">
    <property type="entry name" value="PI3/4_kinase_CS"/>
</dbReference>
<dbReference type="PROSITE" id="PS50290">
    <property type="entry name" value="PI3_4_KINASE_3"/>
    <property type="match status" value="1"/>
</dbReference>
<dbReference type="InterPro" id="IPR001263">
    <property type="entry name" value="PI3K_accessory_dom"/>
</dbReference>
<evidence type="ECO:0000313" key="10">
    <source>
        <dbReference type="EMBL" id="KAJ3056438.1"/>
    </source>
</evidence>
<dbReference type="SUPFAM" id="SSF56112">
    <property type="entry name" value="Protein kinase-like (PK-like)"/>
    <property type="match status" value="1"/>
</dbReference>
<reference evidence="10" key="1">
    <citation type="submission" date="2020-05" db="EMBL/GenBank/DDBJ databases">
        <title>Phylogenomic resolution of chytrid fungi.</title>
        <authorList>
            <person name="Stajich J.E."/>
            <person name="Amses K."/>
            <person name="Simmons R."/>
            <person name="Seto K."/>
            <person name="Myers J."/>
            <person name="Bonds A."/>
            <person name="Quandt C.A."/>
            <person name="Barry K."/>
            <person name="Liu P."/>
            <person name="Grigoriev I."/>
            <person name="Longcore J.E."/>
            <person name="James T.Y."/>
        </authorList>
    </citation>
    <scope>NUCLEOTIDE SEQUENCE</scope>
    <source>
        <strain evidence="10">JEL0318</strain>
    </source>
</reference>
<evidence type="ECO:0000259" key="9">
    <source>
        <dbReference type="PROSITE" id="PS51545"/>
    </source>
</evidence>
<comment type="catalytic activity">
    <reaction evidence="1">
        <text>a 1,2-diacyl-sn-glycero-3-phospho-(1D-myo-inositol) + ATP = a 1,2-diacyl-sn-glycero-3-phospho-(1D-myo-inositol 4-phosphate) + ADP + H(+)</text>
        <dbReference type="Rhea" id="RHEA:19877"/>
        <dbReference type="ChEBI" id="CHEBI:15378"/>
        <dbReference type="ChEBI" id="CHEBI:30616"/>
        <dbReference type="ChEBI" id="CHEBI:57880"/>
        <dbReference type="ChEBI" id="CHEBI:58178"/>
        <dbReference type="ChEBI" id="CHEBI:456216"/>
        <dbReference type="EC" id="2.7.1.67"/>
    </reaction>
</comment>
<proteinExistence type="inferred from homology"/>
<dbReference type="InterPro" id="IPR036940">
    <property type="entry name" value="PI3/4_kinase_cat_sf"/>
</dbReference>
<evidence type="ECO:0000313" key="11">
    <source>
        <dbReference type="Proteomes" id="UP001212841"/>
    </source>
</evidence>
<dbReference type="InterPro" id="IPR042236">
    <property type="entry name" value="PI3K_accessory_sf"/>
</dbReference>
<dbReference type="Gene3D" id="3.30.1010.10">
    <property type="entry name" value="Phosphatidylinositol 3-kinase Catalytic Subunit, Chain A, domain 4"/>
    <property type="match status" value="1"/>
</dbReference>
<organism evidence="10 11">
    <name type="scientific">Rhizophlyctis rosea</name>
    <dbReference type="NCBI Taxonomy" id="64517"/>
    <lineage>
        <taxon>Eukaryota</taxon>
        <taxon>Fungi</taxon>
        <taxon>Fungi incertae sedis</taxon>
        <taxon>Chytridiomycota</taxon>
        <taxon>Chytridiomycota incertae sedis</taxon>
        <taxon>Chytridiomycetes</taxon>
        <taxon>Rhizophlyctidales</taxon>
        <taxon>Rhizophlyctidaceae</taxon>
        <taxon>Rhizophlyctis</taxon>
    </lineage>
</organism>
<keyword evidence="4" id="KW-0808">Transferase</keyword>
<feature type="domain" description="PIK helical" evidence="9">
    <location>
        <begin position="1"/>
        <end position="91"/>
    </location>
</feature>
<dbReference type="Proteomes" id="UP001212841">
    <property type="component" value="Unassembled WGS sequence"/>
</dbReference>
<feature type="domain" description="PI3K/PI4K catalytic" evidence="8">
    <location>
        <begin position="166"/>
        <end position="454"/>
    </location>
</feature>
<comment type="similarity">
    <text evidence="2">Belongs to the PI3/PI4-kinase family. Type III PI4K subfamily.</text>
</comment>
<dbReference type="AlphaFoldDB" id="A0AAD5X8S6"/>
<sequence length="470" mass="53723">MHPWILQYAVRVLEYFPIDQVFFYIPQMVQALRYDTVGYIEQFILKAAKTSQLFSHQIIWNMNANMYKFNKEGFADAPDSLKSTLDRIEKKIVAGLSGSDEDFYKREFGFFAEVTGISGKLKPLVEASASKAEKKKKIDEEMRKIQVEVGVYLPTNPESIVVDIDYDSGRPLQSHAKAPFMATFRVRDADEKLEAQNPSLNNLVDNGTTRWMSAIFKVGDDCRQDLLALQLISIFKGIFMKAGLDLYVFPYRVVPTAPGCGVIEVIPRSMSRDMMGREKVNSLYDWFIAEFGTEDAVEFRKARYEFIKSLAAYSVVLFILQIKDRHNGNIMLDKDGHMVHIDFGFMLSIAPGGGILEVSPFKLTREMVDVMGGDVNSPDYKLFSELCVKSYLACRPYADEIIQMVALMMDSGLPCFKGDVTIKKLRERFQLDKTERQAAEFMISCIKYSHENTRSGLYDRFQYMQNGIPY</sequence>
<evidence type="ECO:0000256" key="2">
    <source>
        <dbReference type="ARBA" id="ARBA00006209"/>
    </source>
</evidence>
<dbReference type="InterPro" id="IPR000403">
    <property type="entry name" value="PI3/4_kinase_cat_dom"/>
</dbReference>
<evidence type="ECO:0000256" key="4">
    <source>
        <dbReference type="ARBA" id="ARBA00022679"/>
    </source>
</evidence>
<dbReference type="EC" id="2.7.1.67" evidence="3"/>
<dbReference type="InterPro" id="IPR011009">
    <property type="entry name" value="Kinase-like_dom_sf"/>
</dbReference>
<gene>
    <name evidence="10" type="primary">STT4</name>
    <name evidence="10" type="ORF">HK097_006929</name>
</gene>
<dbReference type="CDD" id="cd05167">
    <property type="entry name" value="PI4Kc_III_alpha"/>
    <property type="match status" value="1"/>
</dbReference>
<dbReference type="InterPro" id="IPR015433">
    <property type="entry name" value="PI3/4_kinase"/>
</dbReference>
<comment type="caution">
    <text evidence="10">The sequence shown here is derived from an EMBL/GenBank/DDBJ whole genome shotgun (WGS) entry which is preliminary data.</text>
</comment>
<dbReference type="Pfam" id="PF00613">
    <property type="entry name" value="PI3Ka"/>
    <property type="match status" value="1"/>
</dbReference>
<dbReference type="SMART" id="SM00146">
    <property type="entry name" value="PI3Kc"/>
    <property type="match status" value="1"/>
</dbReference>
<keyword evidence="11" id="KW-1185">Reference proteome</keyword>
<dbReference type="PROSITE" id="PS00915">
    <property type="entry name" value="PI3_4_KINASE_1"/>
    <property type="match status" value="1"/>
</dbReference>
<evidence type="ECO:0000256" key="1">
    <source>
        <dbReference type="ARBA" id="ARBA00001686"/>
    </source>
</evidence>
<protein>
    <recommendedName>
        <fullName evidence="3">1-phosphatidylinositol 4-kinase</fullName>
        <ecNumber evidence="3">2.7.1.67</ecNumber>
    </recommendedName>
</protein>
<dbReference type="FunFam" id="1.10.1070.11:FF:000005">
    <property type="entry name" value="Phosphatidylinositol 4-kinase, catalytic, alpha"/>
    <property type="match status" value="1"/>
</dbReference>
<dbReference type="GO" id="GO:0046854">
    <property type="term" value="P:phosphatidylinositol phosphate biosynthetic process"/>
    <property type="evidence" value="ECO:0007669"/>
    <property type="project" value="InterPro"/>
</dbReference>
<dbReference type="SUPFAM" id="SSF48371">
    <property type="entry name" value="ARM repeat"/>
    <property type="match status" value="1"/>
</dbReference>
<evidence type="ECO:0000256" key="6">
    <source>
        <dbReference type="ARBA" id="ARBA00022777"/>
    </source>
</evidence>
<keyword evidence="7" id="KW-0067">ATP-binding</keyword>
<dbReference type="GO" id="GO:0005886">
    <property type="term" value="C:plasma membrane"/>
    <property type="evidence" value="ECO:0007669"/>
    <property type="project" value="TreeGrafter"/>
</dbReference>
<dbReference type="GO" id="GO:0048015">
    <property type="term" value="P:phosphatidylinositol-mediated signaling"/>
    <property type="evidence" value="ECO:0007669"/>
    <property type="project" value="TreeGrafter"/>
</dbReference>
<evidence type="ECO:0000259" key="8">
    <source>
        <dbReference type="PROSITE" id="PS50290"/>
    </source>
</evidence>
<dbReference type="PROSITE" id="PS00916">
    <property type="entry name" value="PI3_4_KINASE_2"/>
    <property type="match status" value="1"/>
</dbReference>
<accession>A0AAD5X8S6</accession>
<evidence type="ECO:0000256" key="5">
    <source>
        <dbReference type="ARBA" id="ARBA00022741"/>
    </source>
</evidence>
<dbReference type="GO" id="GO:0005524">
    <property type="term" value="F:ATP binding"/>
    <property type="evidence" value="ECO:0007669"/>
    <property type="project" value="UniProtKB-KW"/>
</dbReference>
<dbReference type="Gene3D" id="1.25.40.70">
    <property type="entry name" value="Phosphatidylinositol 3-kinase, accessory domain (PIK)"/>
    <property type="match status" value="1"/>
</dbReference>
<dbReference type="FunFam" id="3.30.1010.10:FF:000014">
    <property type="entry name" value="Phosphatidylinositol 4-kinase STT4"/>
    <property type="match status" value="1"/>
</dbReference>
<dbReference type="PANTHER" id="PTHR10048:SF15">
    <property type="entry name" value="PHOSPHATIDYLINOSITOL 4-KINASE ALPHA"/>
    <property type="match status" value="1"/>
</dbReference>
<dbReference type="GO" id="GO:0005737">
    <property type="term" value="C:cytoplasm"/>
    <property type="evidence" value="ECO:0007669"/>
    <property type="project" value="TreeGrafter"/>
</dbReference>
<dbReference type="GO" id="GO:0004430">
    <property type="term" value="F:1-phosphatidylinositol 4-kinase activity"/>
    <property type="evidence" value="ECO:0007669"/>
    <property type="project" value="UniProtKB-EC"/>
</dbReference>
<evidence type="ECO:0000256" key="3">
    <source>
        <dbReference type="ARBA" id="ARBA00012169"/>
    </source>
</evidence>
<evidence type="ECO:0000256" key="7">
    <source>
        <dbReference type="ARBA" id="ARBA00022840"/>
    </source>
</evidence>
<keyword evidence="5" id="KW-0547">Nucleotide-binding</keyword>
<dbReference type="PANTHER" id="PTHR10048">
    <property type="entry name" value="PHOSPHATIDYLINOSITOL KINASE"/>
    <property type="match status" value="1"/>
</dbReference>
<dbReference type="EMBL" id="JADGJD010000033">
    <property type="protein sequence ID" value="KAJ3056438.1"/>
    <property type="molecule type" value="Genomic_DNA"/>
</dbReference>